<feature type="compositionally biased region" description="Polar residues" evidence="4">
    <location>
        <begin position="50"/>
        <end position="65"/>
    </location>
</feature>
<proteinExistence type="predicted"/>
<feature type="region of interest" description="Disordered" evidence="4">
    <location>
        <begin position="33"/>
        <end position="158"/>
    </location>
</feature>
<gene>
    <name evidence="5" type="ORF">ACHE_50811S</name>
</gene>
<protein>
    <recommendedName>
        <fullName evidence="7">Ankyrin repeat protein</fullName>
    </recommendedName>
</protein>
<keyword evidence="1" id="KW-0677">Repeat</keyword>
<keyword evidence="6" id="KW-1185">Reference proteome</keyword>
<evidence type="ECO:0000256" key="2">
    <source>
        <dbReference type="ARBA" id="ARBA00023043"/>
    </source>
</evidence>
<dbReference type="AlphaFoldDB" id="A0A7R7ZPH8"/>
<reference evidence="5" key="1">
    <citation type="submission" date="2021-01" db="EMBL/GenBank/DDBJ databases">
        <authorList>
            <consortium name="Aspergillus chevalieri M1 genome sequencing consortium"/>
            <person name="Kazuki M."/>
            <person name="Futagami T."/>
        </authorList>
    </citation>
    <scope>NUCLEOTIDE SEQUENCE</scope>
    <source>
        <strain evidence="5">M1</strain>
    </source>
</reference>
<dbReference type="SUPFAM" id="SSF48403">
    <property type="entry name" value="Ankyrin repeat"/>
    <property type="match status" value="1"/>
</dbReference>
<feature type="repeat" description="ANK" evidence="3">
    <location>
        <begin position="351"/>
        <end position="376"/>
    </location>
</feature>
<accession>A0A7R7ZPH8</accession>
<evidence type="ECO:0000313" key="5">
    <source>
        <dbReference type="EMBL" id="BCR89613.1"/>
    </source>
</evidence>
<dbReference type="Proteomes" id="UP000637239">
    <property type="component" value="Chromosome 5"/>
</dbReference>
<dbReference type="PANTHER" id="PTHR24166">
    <property type="entry name" value="ROLLING PEBBLES, ISOFORM B"/>
    <property type="match status" value="1"/>
</dbReference>
<evidence type="ECO:0008006" key="7">
    <source>
        <dbReference type="Google" id="ProtNLM"/>
    </source>
</evidence>
<feature type="repeat" description="ANK" evidence="3">
    <location>
        <begin position="318"/>
        <end position="350"/>
    </location>
</feature>
<dbReference type="GeneID" id="66983971"/>
<dbReference type="KEGG" id="ache:ACHE_50811S"/>
<dbReference type="PANTHER" id="PTHR24166:SF48">
    <property type="entry name" value="PROTEIN VAPYRIN"/>
    <property type="match status" value="1"/>
</dbReference>
<dbReference type="Pfam" id="PF12796">
    <property type="entry name" value="Ank_2"/>
    <property type="match status" value="3"/>
</dbReference>
<sequence length="409" mass="45108">MWRAIKLGCEEALLNFIAQGANVQQCERVVKGMNGNENSSESERDPVEGSETSSSSDLTEYSPSSPEEGMGQQEEINAGENDDEEDGDEEDVDNSSEFDSSEYPLNEYHSIEDYSSDDSSNEYDLSENGSSEDDSSGDDYGPSFFGSDSEMKRVLQRTQKERHRYSSCNCYRDEPPVCLAARIGHVGIMKILLVHGVHPNTRNWTFKTPLMIAARYGQTAIVTLLLNTGIISLNAHDDRQQCALSLAAQHGHTEVVKTLLAHPQINPDPCSKYLRRYGLQNCGYREGSPLIQAIQGQHLEIVRLLLNKGVDPRIGDEDNTSALSLAAADGNLEIVRILLDKGAAFDAWGLLDKGPLFEAAEEGHVEVVRLLFERGAADPYLEDDEGQTPLDVAKECGHTAVVDYFEGRI</sequence>
<evidence type="ECO:0000313" key="6">
    <source>
        <dbReference type="Proteomes" id="UP000637239"/>
    </source>
</evidence>
<feature type="repeat" description="ANK" evidence="3">
    <location>
        <begin position="205"/>
        <end position="229"/>
    </location>
</feature>
<dbReference type="RefSeq" id="XP_043138135.1">
    <property type="nucleotide sequence ID" value="XM_043280569.1"/>
</dbReference>
<reference evidence="5" key="2">
    <citation type="submission" date="2021-02" db="EMBL/GenBank/DDBJ databases">
        <title>Aspergillus chevalieri M1 genome sequence.</title>
        <authorList>
            <person name="Kadooka C."/>
            <person name="Mori K."/>
            <person name="Futagami T."/>
        </authorList>
    </citation>
    <scope>NUCLEOTIDE SEQUENCE</scope>
    <source>
        <strain evidence="5">M1</strain>
    </source>
</reference>
<evidence type="ECO:0000256" key="4">
    <source>
        <dbReference type="SAM" id="MobiDB-lite"/>
    </source>
</evidence>
<dbReference type="InterPro" id="IPR050889">
    <property type="entry name" value="Dendritic_Spine_Reg/Scaffold"/>
</dbReference>
<organism evidence="5 6">
    <name type="scientific">Aspergillus chevalieri</name>
    <name type="common">Eurotium chevalieri</name>
    <dbReference type="NCBI Taxonomy" id="182096"/>
    <lineage>
        <taxon>Eukaryota</taxon>
        <taxon>Fungi</taxon>
        <taxon>Dikarya</taxon>
        <taxon>Ascomycota</taxon>
        <taxon>Pezizomycotina</taxon>
        <taxon>Eurotiomycetes</taxon>
        <taxon>Eurotiomycetidae</taxon>
        <taxon>Eurotiales</taxon>
        <taxon>Aspergillaceae</taxon>
        <taxon>Aspergillus</taxon>
        <taxon>Aspergillus subgen. Aspergillus</taxon>
    </lineage>
</organism>
<dbReference type="SMART" id="SM00248">
    <property type="entry name" value="ANK"/>
    <property type="match status" value="6"/>
</dbReference>
<name>A0A7R7ZPH8_ASPCH</name>
<dbReference type="PROSITE" id="PS50297">
    <property type="entry name" value="ANK_REP_REGION"/>
    <property type="match status" value="3"/>
</dbReference>
<dbReference type="EMBL" id="AP024420">
    <property type="protein sequence ID" value="BCR89613.1"/>
    <property type="molecule type" value="Genomic_DNA"/>
</dbReference>
<feature type="compositionally biased region" description="Acidic residues" evidence="4">
    <location>
        <begin position="114"/>
        <end position="137"/>
    </location>
</feature>
<feature type="repeat" description="ANK" evidence="3">
    <location>
        <begin position="285"/>
        <end position="317"/>
    </location>
</feature>
<dbReference type="InterPro" id="IPR036770">
    <property type="entry name" value="Ankyrin_rpt-contain_sf"/>
</dbReference>
<dbReference type="InterPro" id="IPR002110">
    <property type="entry name" value="Ankyrin_rpt"/>
</dbReference>
<feature type="compositionally biased region" description="Acidic residues" evidence="4">
    <location>
        <begin position="80"/>
        <end position="100"/>
    </location>
</feature>
<feature type="compositionally biased region" description="Low complexity" evidence="4">
    <location>
        <begin position="138"/>
        <end position="148"/>
    </location>
</feature>
<dbReference type="Gene3D" id="1.25.40.20">
    <property type="entry name" value="Ankyrin repeat-containing domain"/>
    <property type="match status" value="2"/>
</dbReference>
<dbReference type="PROSITE" id="PS50088">
    <property type="entry name" value="ANK_REPEAT"/>
    <property type="match status" value="4"/>
</dbReference>
<keyword evidence="2 3" id="KW-0040">ANK repeat</keyword>
<evidence type="ECO:0000256" key="3">
    <source>
        <dbReference type="PROSITE-ProRule" id="PRU00023"/>
    </source>
</evidence>
<evidence type="ECO:0000256" key="1">
    <source>
        <dbReference type="ARBA" id="ARBA00022737"/>
    </source>
</evidence>